<dbReference type="AlphaFoldDB" id="A0A8X7ZID3"/>
<dbReference type="GO" id="GO:0020037">
    <property type="term" value="F:heme binding"/>
    <property type="evidence" value="ECO:0007669"/>
    <property type="project" value="InterPro"/>
</dbReference>
<evidence type="ECO:0000256" key="12">
    <source>
        <dbReference type="ARBA" id="ARBA00040090"/>
    </source>
</evidence>
<evidence type="ECO:0000256" key="1">
    <source>
        <dbReference type="ARBA" id="ARBA00001971"/>
    </source>
</evidence>
<comment type="subcellular location">
    <subcellularLocation>
        <location evidence="2">Membrane</location>
    </subcellularLocation>
</comment>
<dbReference type="OrthoDB" id="844966at2759"/>
<keyword evidence="11" id="KW-0472">Membrane</keyword>
<evidence type="ECO:0000256" key="4">
    <source>
        <dbReference type="ARBA" id="ARBA00022617"/>
    </source>
</evidence>
<evidence type="ECO:0000256" key="11">
    <source>
        <dbReference type="ARBA" id="ARBA00023136"/>
    </source>
</evidence>
<evidence type="ECO:0000256" key="10">
    <source>
        <dbReference type="ARBA" id="ARBA00023033"/>
    </source>
</evidence>
<dbReference type="InterPro" id="IPR001128">
    <property type="entry name" value="Cyt_P450"/>
</dbReference>
<comment type="similarity">
    <text evidence="3">Belongs to the cytochrome P450 family.</text>
</comment>
<dbReference type="GO" id="GO:0004497">
    <property type="term" value="F:monooxygenase activity"/>
    <property type="evidence" value="ECO:0007669"/>
    <property type="project" value="UniProtKB-KW"/>
</dbReference>
<keyword evidence="8" id="KW-0560">Oxidoreductase</keyword>
<comment type="cofactor">
    <cofactor evidence="1">
        <name>heme</name>
        <dbReference type="ChEBI" id="CHEBI:30413"/>
    </cofactor>
</comment>
<sequence length="150" mass="17347">MDHIIHAQMKGETSVENVLYMIRDEITTVLKGNPVTESNLHELPYKQATIKETLHAPIPLFVPRMNLEEAKLGGFTIPEESKVAVNAWWLANNPDWWEKPSEFRPERFLEEDRDTESVVGGKVDFRFASYHLAWAYVAAQGSYLQRQSWD</sequence>
<evidence type="ECO:0000256" key="9">
    <source>
        <dbReference type="ARBA" id="ARBA00023004"/>
    </source>
</evidence>
<evidence type="ECO:0000256" key="14">
    <source>
        <dbReference type="ARBA" id="ARBA00042815"/>
    </source>
</evidence>
<keyword evidence="5" id="KW-0812">Transmembrane</keyword>
<keyword evidence="6" id="KW-0479">Metal-binding</keyword>
<keyword evidence="7" id="KW-1133">Transmembrane helix</keyword>
<dbReference type="EMBL" id="JAAWWB010000011">
    <property type="protein sequence ID" value="KAG6771493.1"/>
    <property type="molecule type" value="Genomic_DNA"/>
</dbReference>
<dbReference type="PANTHER" id="PTHR47948:SF3">
    <property type="entry name" value="OS02G0467000 PROTEIN"/>
    <property type="match status" value="1"/>
</dbReference>
<evidence type="ECO:0000313" key="17">
    <source>
        <dbReference type="EMBL" id="KAG6771493.1"/>
    </source>
</evidence>
<evidence type="ECO:0000256" key="3">
    <source>
        <dbReference type="ARBA" id="ARBA00010617"/>
    </source>
</evidence>
<dbReference type="Pfam" id="PF00067">
    <property type="entry name" value="p450"/>
    <property type="match status" value="1"/>
</dbReference>
<gene>
    <name evidence="17" type="ORF">POTOM_022861</name>
</gene>
<evidence type="ECO:0000256" key="2">
    <source>
        <dbReference type="ARBA" id="ARBA00004370"/>
    </source>
</evidence>
<reference evidence="17" key="1">
    <citation type="journal article" date="2020" name="bioRxiv">
        <title>Hybrid origin of Populus tomentosa Carr. identified through genome sequencing and phylogenomic analysis.</title>
        <authorList>
            <person name="An X."/>
            <person name="Gao K."/>
            <person name="Chen Z."/>
            <person name="Li J."/>
            <person name="Yang X."/>
            <person name="Yang X."/>
            <person name="Zhou J."/>
            <person name="Guo T."/>
            <person name="Zhao T."/>
            <person name="Huang S."/>
            <person name="Miao D."/>
            <person name="Khan W.U."/>
            <person name="Rao P."/>
            <person name="Ye M."/>
            <person name="Lei B."/>
            <person name="Liao W."/>
            <person name="Wang J."/>
            <person name="Ji L."/>
            <person name="Li Y."/>
            <person name="Guo B."/>
            <person name="Mustafa N.S."/>
            <person name="Li S."/>
            <person name="Yun Q."/>
            <person name="Keller S.R."/>
            <person name="Mao J."/>
            <person name="Zhang R."/>
            <person name="Strauss S.H."/>
        </authorList>
    </citation>
    <scope>NUCLEOTIDE SEQUENCE</scope>
    <source>
        <strain evidence="17">GM15</strain>
        <tissue evidence="17">Leaf</tissue>
    </source>
</reference>
<evidence type="ECO:0000256" key="6">
    <source>
        <dbReference type="ARBA" id="ARBA00022723"/>
    </source>
</evidence>
<organism evidence="17 18">
    <name type="scientific">Populus tomentosa</name>
    <name type="common">Chinese white poplar</name>
    <dbReference type="NCBI Taxonomy" id="118781"/>
    <lineage>
        <taxon>Eukaryota</taxon>
        <taxon>Viridiplantae</taxon>
        <taxon>Streptophyta</taxon>
        <taxon>Embryophyta</taxon>
        <taxon>Tracheophyta</taxon>
        <taxon>Spermatophyta</taxon>
        <taxon>Magnoliopsida</taxon>
        <taxon>eudicotyledons</taxon>
        <taxon>Gunneridae</taxon>
        <taxon>Pentapetalae</taxon>
        <taxon>rosids</taxon>
        <taxon>fabids</taxon>
        <taxon>Malpighiales</taxon>
        <taxon>Salicaceae</taxon>
        <taxon>Saliceae</taxon>
        <taxon>Populus</taxon>
    </lineage>
</organism>
<keyword evidence="10" id="KW-0503">Monooxygenase</keyword>
<dbReference type="GO" id="GO:0005506">
    <property type="term" value="F:iron ion binding"/>
    <property type="evidence" value="ECO:0007669"/>
    <property type="project" value="InterPro"/>
</dbReference>
<evidence type="ECO:0000256" key="5">
    <source>
        <dbReference type="ARBA" id="ARBA00022692"/>
    </source>
</evidence>
<dbReference type="GO" id="GO:0016020">
    <property type="term" value="C:membrane"/>
    <property type="evidence" value="ECO:0007669"/>
    <property type="project" value="UniProtKB-SubCell"/>
</dbReference>
<evidence type="ECO:0000256" key="7">
    <source>
        <dbReference type="ARBA" id="ARBA00022989"/>
    </source>
</evidence>
<comment type="function">
    <text evidence="16">Catalyzes the first oxidative step of the phenylpropanoid pathway in higher plants by transforming trans-cinnamate into p-coumarate. The compounds formed by this pathway are essential components for lignification, pollination, and defense against ultraviolet light, predators and pathogens.</text>
</comment>
<comment type="caution">
    <text evidence="17">The sequence shown here is derived from an EMBL/GenBank/DDBJ whole genome shotgun (WGS) entry which is preliminary data.</text>
</comment>
<keyword evidence="9" id="KW-0408">Iron</keyword>
<protein>
    <recommendedName>
        <fullName evidence="12">Trans-cinnamate 4-monooxygenase</fullName>
    </recommendedName>
    <alternativeName>
        <fullName evidence="13">Cinnamic acid 4-hydroxylase</fullName>
    </alternativeName>
    <alternativeName>
        <fullName evidence="15">Cytochrome P450 73</fullName>
    </alternativeName>
    <alternativeName>
        <fullName evidence="14">Cytochrome P450C4H</fullName>
    </alternativeName>
</protein>
<evidence type="ECO:0000256" key="16">
    <source>
        <dbReference type="ARBA" id="ARBA00045946"/>
    </source>
</evidence>
<proteinExistence type="inferred from homology"/>
<evidence type="ECO:0000256" key="13">
    <source>
        <dbReference type="ARBA" id="ARBA00041322"/>
    </source>
</evidence>
<evidence type="ECO:0000256" key="15">
    <source>
        <dbReference type="ARBA" id="ARBA00042998"/>
    </source>
</evidence>
<name>A0A8X7ZID3_POPTO</name>
<dbReference type="GO" id="GO:0016705">
    <property type="term" value="F:oxidoreductase activity, acting on paired donors, with incorporation or reduction of molecular oxygen"/>
    <property type="evidence" value="ECO:0007669"/>
    <property type="project" value="InterPro"/>
</dbReference>
<accession>A0A8X7ZID3</accession>
<dbReference type="Proteomes" id="UP000886885">
    <property type="component" value="Chromosome 6A"/>
</dbReference>
<keyword evidence="4" id="KW-0349">Heme</keyword>
<evidence type="ECO:0000313" key="18">
    <source>
        <dbReference type="Proteomes" id="UP000886885"/>
    </source>
</evidence>
<dbReference type="PANTHER" id="PTHR47948">
    <property type="entry name" value="TRANS-CINNAMATE 4-MONOOXYGENASE"/>
    <property type="match status" value="1"/>
</dbReference>
<evidence type="ECO:0000256" key="8">
    <source>
        <dbReference type="ARBA" id="ARBA00023002"/>
    </source>
</evidence>
<keyword evidence="18" id="KW-1185">Reference proteome</keyword>